<dbReference type="AlphaFoldDB" id="A0A167GSW2"/>
<dbReference type="PANTHER" id="PTHR10151">
    <property type="entry name" value="ECTONUCLEOTIDE PYROPHOSPHATASE/PHOSPHODIESTERASE"/>
    <property type="match status" value="1"/>
</dbReference>
<dbReference type="STRING" id="1300342.I596_1438"/>
<dbReference type="GO" id="GO:0016787">
    <property type="term" value="F:hydrolase activity"/>
    <property type="evidence" value="ECO:0007669"/>
    <property type="project" value="UniProtKB-ARBA"/>
</dbReference>
<proteinExistence type="predicted"/>
<evidence type="ECO:0000313" key="2">
    <source>
        <dbReference type="EMBL" id="ANB17466.1"/>
    </source>
</evidence>
<dbReference type="Gene3D" id="3.40.720.10">
    <property type="entry name" value="Alkaline Phosphatase, subunit A"/>
    <property type="match status" value="1"/>
</dbReference>
<dbReference type="CDD" id="cd16018">
    <property type="entry name" value="Enpp"/>
    <property type="match status" value="1"/>
</dbReference>
<dbReference type="RefSeq" id="WP_067645697.1">
    <property type="nucleotide sequence ID" value="NZ_CP015249.1"/>
</dbReference>
<dbReference type="PROSITE" id="PS51257">
    <property type="entry name" value="PROKAR_LIPOPROTEIN"/>
    <property type="match status" value="1"/>
</dbReference>
<dbReference type="InterPro" id="IPR017850">
    <property type="entry name" value="Alkaline_phosphatase_core_sf"/>
</dbReference>
<feature type="signal peptide" evidence="1">
    <location>
        <begin position="1"/>
        <end position="20"/>
    </location>
</feature>
<sequence>MKIPMTVLRCWTILALALLAAGCASVRAPGPVPQAPVVLVSLDGFRPDYLGRGLTPALDRLAAEGAHAEALRPSFPTLTFPNHYTLVTGLRPDRTGVIHNTMTDPALPGQRFATSNRAAVQDARWWDQAEPIWTRVQRAGRRAATMFWPGSEAPVHGAHPDEWVPFDPAITPEARVDTVLGWLDRPVAERPAFISLYFEHVDKAGHHDGPASPAVEAAIGTVDAAVGRLLAGLAARGLEDRVNLLVVSDHGMAAVAPERVVYLEDFVDEAEIEIVTAGVLAGLRPQPGRGDVVERALLGRHAHMECWRKRDLPARFHYGSHRRIPSLLCLADEGWVISTRRRIAALAHFSLGEHGYDPALPSMQAIFIARGPAFRRGAVVPPFDNVDVYPLLAHLLGLVPGRTDGSLAAVRALLVP</sequence>
<evidence type="ECO:0000256" key="1">
    <source>
        <dbReference type="SAM" id="SignalP"/>
    </source>
</evidence>
<dbReference type="Proteomes" id="UP000076830">
    <property type="component" value="Chromosome"/>
</dbReference>
<name>A0A167GSW2_9GAMM</name>
<dbReference type="PATRIC" id="fig|1300342.3.peg.1403"/>
<keyword evidence="3" id="KW-1185">Reference proteome</keyword>
<dbReference type="InterPro" id="IPR002591">
    <property type="entry name" value="Phosphodiest/P_Trfase"/>
</dbReference>
<evidence type="ECO:0000313" key="3">
    <source>
        <dbReference type="Proteomes" id="UP000076830"/>
    </source>
</evidence>
<dbReference type="PANTHER" id="PTHR10151:SF120">
    <property type="entry name" value="BIS(5'-ADENOSYL)-TRIPHOSPHATASE"/>
    <property type="match status" value="1"/>
</dbReference>
<dbReference type="Gene3D" id="3.30.1360.180">
    <property type="match status" value="1"/>
</dbReference>
<accession>A0A167GSW2</accession>
<gene>
    <name evidence="2" type="ORF">I596_1438</name>
</gene>
<dbReference type="EMBL" id="CP015249">
    <property type="protein sequence ID" value="ANB17466.1"/>
    <property type="molecule type" value="Genomic_DNA"/>
</dbReference>
<reference evidence="2 3" key="1">
    <citation type="submission" date="2016-04" db="EMBL/GenBank/DDBJ databases">
        <title>Complete genome sequence of Dokdonella koreensis DS-123T.</title>
        <authorList>
            <person name="Kim J.F."/>
            <person name="Lee H."/>
            <person name="Kwak M.-J."/>
        </authorList>
    </citation>
    <scope>NUCLEOTIDE SEQUENCE [LARGE SCALE GENOMIC DNA]</scope>
    <source>
        <strain evidence="2 3">DS-123</strain>
    </source>
</reference>
<organism evidence="2 3">
    <name type="scientific">Dokdonella koreensis DS-123</name>
    <dbReference type="NCBI Taxonomy" id="1300342"/>
    <lineage>
        <taxon>Bacteria</taxon>
        <taxon>Pseudomonadati</taxon>
        <taxon>Pseudomonadota</taxon>
        <taxon>Gammaproteobacteria</taxon>
        <taxon>Lysobacterales</taxon>
        <taxon>Rhodanobacteraceae</taxon>
        <taxon>Dokdonella</taxon>
    </lineage>
</organism>
<protein>
    <submittedName>
        <fullName evidence="2">Alkaline phosphodiesterase I / Nucleotide pyrophosphatase</fullName>
    </submittedName>
</protein>
<keyword evidence="1" id="KW-0732">Signal</keyword>
<dbReference type="OrthoDB" id="9771966at2"/>
<dbReference type="Pfam" id="PF01663">
    <property type="entry name" value="Phosphodiest"/>
    <property type="match status" value="1"/>
</dbReference>
<feature type="chain" id="PRO_5007887057" evidence="1">
    <location>
        <begin position="21"/>
        <end position="416"/>
    </location>
</feature>
<dbReference type="KEGG" id="dko:I596_1438"/>
<dbReference type="SUPFAM" id="SSF53649">
    <property type="entry name" value="Alkaline phosphatase-like"/>
    <property type="match status" value="1"/>
</dbReference>